<evidence type="ECO:0000313" key="1">
    <source>
        <dbReference type="EMBL" id="RHW32565.1"/>
    </source>
</evidence>
<protein>
    <submittedName>
        <fullName evidence="1">Phytanoyl-CoA dioxygenase</fullName>
    </submittedName>
</protein>
<keyword evidence="2" id="KW-1185">Reference proteome</keyword>
<dbReference type="Proteomes" id="UP000285456">
    <property type="component" value="Unassembled WGS sequence"/>
</dbReference>
<dbReference type="InterPro" id="IPR008775">
    <property type="entry name" value="Phytyl_CoA_dOase-like"/>
</dbReference>
<gene>
    <name evidence="1" type="ORF">D1B32_09545</name>
</gene>
<proteinExistence type="predicted"/>
<organism evidence="1 2">
    <name type="scientific">Oceanobacillus profundus</name>
    <dbReference type="NCBI Taxonomy" id="372463"/>
    <lineage>
        <taxon>Bacteria</taxon>
        <taxon>Bacillati</taxon>
        <taxon>Bacillota</taxon>
        <taxon>Bacilli</taxon>
        <taxon>Bacillales</taxon>
        <taxon>Bacillaceae</taxon>
        <taxon>Oceanobacillus</taxon>
    </lineage>
</organism>
<dbReference type="Pfam" id="PF05721">
    <property type="entry name" value="PhyH"/>
    <property type="match status" value="1"/>
</dbReference>
<reference evidence="1 2" key="1">
    <citation type="journal article" date="2007" name="Int. J. Syst. Evol. Microbiol.">
        <title>Oceanobacillus profundus sp. nov., isolated from a deep-sea sediment core.</title>
        <authorList>
            <person name="Kim Y.G."/>
            <person name="Choi D.H."/>
            <person name="Hyun S."/>
            <person name="Cho B.C."/>
        </authorList>
    </citation>
    <scope>NUCLEOTIDE SEQUENCE [LARGE SCALE GENOMIC DNA]</scope>
    <source>
        <strain evidence="1 2">DSM 18246</strain>
    </source>
</reference>
<accession>A0A417YI56</accession>
<dbReference type="Gene3D" id="2.60.120.620">
    <property type="entry name" value="q2cbj1_9rhob like domain"/>
    <property type="match status" value="1"/>
</dbReference>
<dbReference type="RefSeq" id="WP_118889200.1">
    <property type="nucleotide sequence ID" value="NZ_PHUT01000005.1"/>
</dbReference>
<dbReference type="OrthoDB" id="9814777at2"/>
<dbReference type="PANTHER" id="PTHR20883">
    <property type="entry name" value="PHYTANOYL-COA DIOXYGENASE DOMAIN CONTAINING 1"/>
    <property type="match status" value="1"/>
</dbReference>
<comment type="caution">
    <text evidence="1">The sequence shown here is derived from an EMBL/GenBank/DDBJ whole genome shotgun (WGS) entry which is preliminary data.</text>
</comment>
<dbReference type="GO" id="GO:0016706">
    <property type="term" value="F:2-oxoglutarate-dependent dioxygenase activity"/>
    <property type="evidence" value="ECO:0007669"/>
    <property type="project" value="UniProtKB-ARBA"/>
</dbReference>
<dbReference type="AlphaFoldDB" id="A0A417YI56"/>
<name>A0A417YI56_9BACI</name>
<dbReference type="EMBL" id="QWEH01000005">
    <property type="protein sequence ID" value="RHW32565.1"/>
    <property type="molecule type" value="Genomic_DNA"/>
</dbReference>
<dbReference type="SUPFAM" id="SSF51197">
    <property type="entry name" value="Clavaminate synthase-like"/>
    <property type="match status" value="1"/>
</dbReference>
<sequence length="267" mass="30779">MILPNLDSLYNLTEEQIENFQRDGHIFLPSVMKKEEVNVYRTFVAQHVKSNNLYHVPKEDRHHYGVEKAFPSVMNMWETNPVIKRITFARRFAKIAADLLGEDRIRLYHDSSIFLPPGGKAIPWHTDSSYMLPTYPDKTITMWMALNYLPEEIGSMGFVSRSHELATENVLLAARKGYPLVEYGAMNPGDATFHSGLTLHYAAGNPTPYYREVLTIIYIADDLTIIDPEDNKVKDARNYHLKRLFPSKKPGDKASSHYTPILYSREW</sequence>
<keyword evidence="1" id="KW-0223">Dioxygenase</keyword>
<keyword evidence="1" id="KW-0560">Oxidoreductase</keyword>
<dbReference type="GO" id="GO:0005506">
    <property type="term" value="F:iron ion binding"/>
    <property type="evidence" value="ECO:0007669"/>
    <property type="project" value="UniProtKB-ARBA"/>
</dbReference>
<evidence type="ECO:0000313" key="2">
    <source>
        <dbReference type="Proteomes" id="UP000285456"/>
    </source>
</evidence>
<dbReference type="PANTHER" id="PTHR20883:SF48">
    <property type="entry name" value="ECTOINE DIOXYGENASE"/>
    <property type="match status" value="1"/>
</dbReference>